<geneLocation type="plasmid" evidence="1">
    <name>unnamed</name>
</geneLocation>
<reference evidence="1" key="1">
    <citation type="submission" date="2013-04" db="EMBL/GenBank/DDBJ databases">
        <title>Comparative Genomics of Relapsing Fever Spirochetes.</title>
        <authorList>
            <person name="Schwan T.G."/>
            <person name="Raffel S.J."/>
            <person name="Porcella S.F."/>
            <person name="Martens C.A."/>
            <person name="Bruno D.P."/>
            <person name="Ricklefs S.M."/>
            <person name="Barbian K.B."/>
        </authorList>
    </citation>
    <scope>NUCLEOTIDE SEQUENCE</scope>
    <source>
        <strain evidence="1">Co53</strain>
        <plasmid evidence="1">unnamed</plasmid>
    </source>
</reference>
<accession>W5SVT7</accession>
<name>W5SVT7_9SPIR</name>
<dbReference type="EMBL" id="CP005749">
    <property type="protein sequence ID" value="AHH11309.1"/>
    <property type="molecule type" value="Genomic_DNA"/>
</dbReference>
<evidence type="ECO:0000313" key="1">
    <source>
        <dbReference type="EMBL" id="AHH11309.1"/>
    </source>
</evidence>
<proteinExistence type="predicted"/>
<gene>
    <name evidence="1" type="ORF">BCO_0077001</name>
</gene>
<protein>
    <submittedName>
        <fullName evidence="1">Nucleoside-binding protein</fullName>
    </submittedName>
</protein>
<organism evidence="1">
    <name type="scientific">Borrelia coriaceae ATCC 43381</name>
    <dbReference type="NCBI Taxonomy" id="1408429"/>
    <lineage>
        <taxon>Bacteria</taxon>
        <taxon>Pseudomonadati</taxon>
        <taxon>Spirochaetota</taxon>
        <taxon>Spirochaetia</taxon>
        <taxon>Spirochaetales</taxon>
        <taxon>Borreliaceae</taxon>
        <taxon>Borrelia</taxon>
    </lineage>
</organism>
<sequence length="83" mass="9528">MLQIIFIRAQRMNLNTNDFDCEKILKLELKDGSVSIISPRSKIGDDIRVEIETIEDRITNGIIVVPSNFGEYNKFLDICNLLN</sequence>
<dbReference type="AlphaFoldDB" id="W5SVT7"/>
<keyword evidence="1" id="KW-0614">Plasmid</keyword>
<dbReference type="HOGENOM" id="CLU_2535901_0_0_12"/>